<accession>E6U5R8</accession>
<dbReference type="Gene3D" id="1.20.120.1760">
    <property type="match status" value="1"/>
</dbReference>
<proteinExistence type="inferred from homology"/>
<evidence type="ECO:0000313" key="4">
    <source>
        <dbReference type="EMBL" id="ADU26827.1"/>
    </source>
</evidence>
<sequence length="180" mass="19595">MNRKAIPNLLTATHMVLTVALLLPTVPSAAFAVLYLAAGLTDMLDGWLARRLLAESVFGARLDSAADFFFVVVALFRLWPVAAPGTAVLLWVGAIAVLRLGAALAAKVRFGRFNFLHTCANKYTGLLLFCYPFSLFFTRSQIVLYILCAAATLSAAEELLVELTVKHWDPNRAGLLIKAK</sequence>
<evidence type="ECO:0000256" key="1">
    <source>
        <dbReference type="ARBA" id="ARBA00022679"/>
    </source>
</evidence>
<gene>
    <name evidence="4" type="ordered locus">Ethha_1284</name>
</gene>
<dbReference type="eggNOG" id="COG0558">
    <property type="taxonomic scope" value="Bacteria"/>
</dbReference>
<dbReference type="RefSeq" id="WP_013485182.1">
    <property type="nucleotide sequence ID" value="NC_014828.1"/>
</dbReference>
<dbReference type="STRING" id="663278.Ethha_1284"/>
<comment type="similarity">
    <text evidence="2">Belongs to the CDP-alcohol phosphatidyltransferase class-I family.</text>
</comment>
<dbReference type="PROSITE" id="PS00379">
    <property type="entry name" value="CDP_ALCOHOL_P_TRANSF"/>
    <property type="match status" value="1"/>
</dbReference>
<name>E6U5R8_ETHHY</name>
<evidence type="ECO:0000256" key="3">
    <source>
        <dbReference type="SAM" id="Phobius"/>
    </source>
</evidence>
<keyword evidence="3" id="KW-0472">Membrane</keyword>
<evidence type="ECO:0000256" key="2">
    <source>
        <dbReference type="RuleBase" id="RU003750"/>
    </source>
</evidence>
<dbReference type="HOGENOM" id="CLU_115797_1_0_9"/>
<dbReference type="EMBL" id="CP002400">
    <property type="protein sequence ID" value="ADU26827.1"/>
    <property type="molecule type" value="Genomic_DNA"/>
</dbReference>
<protein>
    <submittedName>
        <fullName evidence="4">CDP-alcohol phosphatidyltransferase</fullName>
    </submittedName>
</protein>
<dbReference type="KEGG" id="eha:Ethha_1284"/>
<keyword evidence="3" id="KW-0812">Transmembrane</keyword>
<reference evidence="4 5" key="1">
    <citation type="submission" date="2010-12" db="EMBL/GenBank/DDBJ databases">
        <title>Complete sequence of Ethanoligenens harbinense YUAN-3.</title>
        <authorList>
            <person name="Lucas S."/>
            <person name="Copeland A."/>
            <person name="Lapidus A."/>
            <person name="Cheng J.-F."/>
            <person name="Bruce D."/>
            <person name="Goodwin L."/>
            <person name="Pitluck S."/>
            <person name="Chertkov O."/>
            <person name="Misra M."/>
            <person name="Detter J.C."/>
            <person name="Han C."/>
            <person name="Tapia R."/>
            <person name="Land M."/>
            <person name="Hauser L."/>
            <person name="Jeffries C."/>
            <person name="Kyrpides N."/>
            <person name="Ivanova N."/>
            <person name="Mikhailova N."/>
            <person name="Wang A."/>
            <person name="Mouttaki H."/>
            <person name="He Z."/>
            <person name="Zhou J."/>
            <person name="Hemme C.L."/>
            <person name="Woyke T."/>
        </authorList>
    </citation>
    <scope>NUCLEOTIDE SEQUENCE [LARGE SCALE GENOMIC DNA]</scope>
    <source>
        <strain evidence="5">DSM 18485 / JCM 12961 / CGMCC 1.5033 / YUAN-3</strain>
    </source>
</reference>
<dbReference type="InterPro" id="IPR043130">
    <property type="entry name" value="CDP-OH_PTrfase_TM_dom"/>
</dbReference>
<dbReference type="GO" id="GO:0016020">
    <property type="term" value="C:membrane"/>
    <property type="evidence" value="ECO:0007669"/>
    <property type="project" value="InterPro"/>
</dbReference>
<dbReference type="InterPro" id="IPR000462">
    <property type="entry name" value="CDP-OH_P_trans"/>
</dbReference>
<dbReference type="InterPro" id="IPR048254">
    <property type="entry name" value="CDP_ALCOHOL_P_TRANSF_CS"/>
</dbReference>
<keyword evidence="5" id="KW-1185">Reference proteome</keyword>
<dbReference type="AlphaFoldDB" id="E6U5R8"/>
<dbReference type="GO" id="GO:0016780">
    <property type="term" value="F:phosphotransferase activity, for other substituted phosphate groups"/>
    <property type="evidence" value="ECO:0007669"/>
    <property type="project" value="InterPro"/>
</dbReference>
<organism evidence="4 5">
    <name type="scientific">Ethanoligenens harbinense (strain DSM 18485 / JCM 12961 / CGMCC 1.5033 / YUAN-3)</name>
    <dbReference type="NCBI Taxonomy" id="663278"/>
    <lineage>
        <taxon>Bacteria</taxon>
        <taxon>Bacillati</taxon>
        <taxon>Bacillota</taxon>
        <taxon>Clostridia</taxon>
        <taxon>Eubacteriales</taxon>
        <taxon>Oscillospiraceae</taxon>
        <taxon>Ethanoligenens</taxon>
    </lineage>
</organism>
<dbReference type="Proteomes" id="UP000001551">
    <property type="component" value="Chromosome"/>
</dbReference>
<feature type="transmembrane region" description="Helical" evidence="3">
    <location>
        <begin position="85"/>
        <end position="106"/>
    </location>
</feature>
<feature type="transmembrane region" description="Helical" evidence="3">
    <location>
        <begin position="12"/>
        <end position="37"/>
    </location>
</feature>
<keyword evidence="3" id="KW-1133">Transmembrane helix</keyword>
<evidence type="ECO:0000313" key="5">
    <source>
        <dbReference type="Proteomes" id="UP000001551"/>
    </source>
</evidence>
<dbReference type="Pfam" id="PF01066">
    <property type="entry name" value="CDP-OH_P_transf"/>
    <property type="match status" value="1"/>
</dbReference>
<keyword evidence="1 2" id="KW-0808">Transferase</keyword>
<dbReference type="GO" id="GO:0008654">
    <property type="term" value="P:phospholipid biosynthetic process"/>
    <property type="evidence" value="ECO:0007669"/>
    <property type="project" value="InterPro"/>
</dbReference>